<gene>
    <name evidence="2" type="ORF">A2817_01715</name>
</gene>
<comment type="caution">
    <text evidence="2">The sequence shown here is derived from an EMBL/GenBank/DDBJ whole genome shotgun (WGS) entry which is preliminary data.</text>
</comment>
<keyword evidence="1" id="KW-0175">Coiled coil</keyword>
<feature type="coiled-coil region" evidence="1">
    <location>
        <begin position="1"/>
        <end position="28"/>
    </location>
</feature>
<dbReference type="EMBL" id="MGIZ01000029">
    <property type="protein sequence ID" value="OGM99060.1"/>
    <property type="molecule type" value="Genomic_DNA"/>
</dbReference>
<protein>
    <submittedName>
        <fullName evidence="2">Uncharacterized protein</fullName>
    </submittedName>
</protein>
<evidence type="ECO:0000313" key="2">
    <source>
        <dbReference type="EMBL" id="OGM99060.1"/>
    </source>
</evidence>
<dbReference type="AlphaFoldDB" id="A0A1F8EE20"/>
<proteinExistence type="predicted"/>
<organism evidence="2 3">
    <name type="scientific">Candidatus Yanofskybacteria bacterium RIFCSPHIGHO2_01_FULL_39_8b</name>
    <dbReference type="NCBI Taxonomy" id="1802659"/>
    <lineage>
        <taxon>Bacteria</taxon>
        <taxon>Candidatus Yanofskyibacteriota</taxon>
    </lineage>
</organism>
<reference evidence="2 3" key="1">
    <citation type="journal article" date="2016" name="Nat. Commun.">
        <title>Thousands of microbial genomes shed light on interconnected biogeochemical processes in an aquifer system.</title>
        <authorList>
            <person name="Anantharaman K."/>
            <person name="Brown C.T."/>
            <person name="Hug L.A."/>
            <person name="Sharon I."/>
            <person name="Castelle C.J."/>
            <person name="Probst A.J."/>
            <person name="Thomas B.C."/>
            <person name="Singh A."/>
            <person name="Wilkins M.J."/>
            <person name="Karaoz U."/>
            <person name="Brodie E.L."/>
            <person name="Williams K.H."/>
            <person name="Hubbard S.S."/>
            <person name="Banfield J.F."/>
        </authorList>
    </citation>
    <scope>NUCLEOTIDE SEQUENCE [LARGE SCALE GENOMIC DNA]</scope>
</reference>
<accession>A0A1F8EE20</accession>
<evidence type="ECO:0000313" key="3">
    <source>
        <dbReference type="Proteomes" id="UP000177594"/>
    </source>
</evidence>
<name>A0A1F8EE20_9BACT</name>
<evidence type="ECO:0000256" key="1">
    <source>
        <dbReference type="SAM" id="Coils"/>
    </source>
</evidence>
<sequence>MKSSSEEISKAENLVKETEEKIKSLKRQGRKVYIIWDFDFVFASGLSDDIFNLVGFNLEKYFEYEARLCWQAPESGIWISLASRVGELHQSQDIVTARSSYLAFRVMYFCMMKSLSPSWVRWMLFLGHQTKYLHKLGFIQKKSCKNIMKQS</sequence>
<dbReference type="Proteomes" id="UP000177594">
    <property type="component" value="Unassembled WGS sequence"/>
</dbReference>